<reference evidence="1 2" key="1">
    <citation type="submission" date="2023-10" db="EMBL/GenBank/DDBJ databases">
        <title>Genomes of two closely related lineages of the louse Polyplax serrata with different host specificities.</title>
        <authorList>
            <person name="Martinu J."/>
            <person name="Tarabai H."/>
            <person name="Stefka J."/>
            <person name="Hypsa V."/>
        </authorList>
    </citation>
    <scope>NUCLEOTIDE SEQUENCE [LARGE SCALE GENOMIC DNA]</scope>
    <source>
        <strain evidence="1">HR10_N</strain>
    </source>
</reference>
<dbReference type="EMBL" id="JAWJWE010000039">
    <property type="protein sequence ID" value="KAK6621141.1"/>
    <property type="molecule type" value="Genomic_DNA"/>
</dbReference>
<organism evidence="1 2">
    <name type="scientific">Polyplax serrata</name>
    <name type="common">Common mouse louse</name>
    <dbReference type="NCBI Taxonomy" id="468196"/>
    <lineage>
        <taxon>Eukaryota</taxon>
        <taxon>Metazoa</taxon>
        <taxon>Ecdysozoa</taxon>
        <taxon>Arthropoda</taxon>
        <taxon>Hexapoda</taxon>
        <taxon>Insecta</taxon>
        <taxon>Pterygota</taxon>
        <taxon>Neoptera</taxon>
        <taxon>Paraneoptera</taxon>
        <taxon>Psocodea</taxon>
        <taxon>Troctomorpha</taxon>
        <taxon>Phthiraptera</taxon>
        <taxon>Anoplura</taxon>
        <taxon>Polyplacidae</taxon>
        <taxon>Polyplax</taxon>
    </lineage>
</organism>
<gene>
    <name evidence="1" type="ORF">RUM43_011447</name>
</gene>
<comment type="caution">
    <text evidence="1">The sequence shown here is derived from an EMBL/GenBank/DDBJ whole genome shotgun (WGS) entry which is preliminary data.</text>
</comment>
<accession>A0AAN8P7J8</accession>
<protein>
    <submittedName>
        <fullName evidence="1">Uncharacterized protein</fullName>
    </submittedName>
</protein>
<name>A0AAN8P7J8_POLSC</name>
<dbReference type="AlphaFoldDB" id="A0AAN8P7J8"/>
<sequence length="127" mass="14416">MSMVEFVNITTGRLAGCNHMNAFGLRLRIEVQTSGQLRSTKRYKWRDAVVHGHRNRQIGAEREREGEPFDACKGKSLLAKLGGLFSSFAYNEVGNLFFLLHREFSNLMKKANKKEGVPSSEKRSPEN</sequence>
<evidence type="ECO:0000313" key="1">
    <source>
        <dbReference type="EMBL" id="KAK6621141.1"/>
    </source>
</evidence>
<evidence type="ECO:0000313" key="2">
    <source>
        <dbReference type="Proteomes" id="UP001372834"/>
    </source>
</evidence>
<dbReference type="Proteomes" id="UP001372834">
    <property type="component" value="Unassembled WGS sequence"/>
</dbReference>
<proteinExistence type="predicted"/>